<accession>A0ABW0EVJ7</accession>
<dbReference type="Gene3D" id="3.30.1310.10">
    <property type="entry name" value="Nucleoid-associated protein YbaB-like domain"/>
    <property type="match status" value="1"/>
</dbReference>
<name>A0ABW0EVJ7_9PSEU</name>
<sequence>MGADHRALVDELLADHRRSRDQLAEVQRALSAVACAAASPCGTVTATVSAHGALVALDIRDDAYRTHPPGALAQVVVGTVAEASARAARAADEVMAPVLPAGTDPAALRCGLADLSAAEVAPPVEEFDFERATWLESDRDGGAR</sequence>
<dbReference type="SUPFAM" id="SSF82607">
    <property type="entry name" value="YbaB-like"/>
    <property type="match status" value="1"/>
</dbReference>
<dbReference type="InterPro" id="IPR004401">
    <property type="entry name" value="YbaB/EbfC"/>
</dbReference>
<organism evidence="1 2">
    <name type="scientific">Actinokineospora guangxiensis</name>
    <dbReference type="NCBI Taxonomy" id="1490288"/>
    <lineage>
        <taxon>Bacteria</taxon>
        <taxon>Bacillati</taxon>
        <taxon>Actinomycetota</taxon>
        <taxon>Actinomycetes</taxon>
        <taxon>Pseudonocardiales</taxon>
        <taxon>Pseudonocardiaceae</taxon>
        <taxon>Actinokineospora</taxon>
    </lineage>
</organism>
<evidence type="ECO:0000313" key="2">
    <source>
        <dbReference type="Proteomes" id="UP001596157"/>
    </source>
</evidence>
<gene>
    <name evidence="1" type="ORF">ACFPM7_25535</name>
</gene>
<proteinExistence type="predicted"/>
<dbReference type="RefSeq" id="WP_378250319.1">
    <property type="nucleotide sequence ID" value="NZ_JBHSKF010000017.1"/>
</dbReference>
<protein>
    <submittedName>
        <fullName evidence="1">YbaB/EbfC family nucleoid-associated protein</fullName>
    </submittedName>
</protein>
<evidence type="ECO:0000313" key="1">
    <source>
        <dbReference type="EMBL" id="MFC5290428.1"/>
    </source>
</evidence>
<dbReference type="EMBL" id="JBHSKF010000017">
    <property type="protein sequence ID" value="MFC5290428.1"/>
    <property type="molecule type" value="Genomic_DNA"/>
</dbReference>
<dbReference type="Pfam" id="PF02575">
    <property type="entry name" value="YbaB_DNA_bd"/>
    <property type="match status" value="1"/>
</dbReference>
<dbReference type="InterPro" id="IPR036894">
    <property type="entry name" value="YbaB-like_sf"/>
</dbReference>
<keyword evidence="2" id="KW-1185">Reference proteome</keyword>
<comment type="caution">
    <text evidence="1">The sequence shown here is derived from an EMBL/GenBank/DDBJ whole genome shotgun (WGS) entry which is preliminary data.</text>
</comment>
<reference evidence="2" key="1">
    <citation type="journal article" date="2019" name="Int. J. Syst. Evol. Microbiol.">
        <title>The Global Catalogue of Microorganisms (GCM) 10K type strain sequencing project: providing services to taxonomists for standard genome sequencing and annotation.</title>
        <authorList>
            <consortium name="The Broad Institute Genomics Platform"/>
            <consortium name="The Broad Institute Genome Sequencing Center for Infectious Disease"/>
            <person name="Wu L."/>
            <person name="Ma J."/>
        </authorList>
    </citation>
    <scope>NUCLEOTIDE SEQUENCE [LARGE SCALE GENOMIC DNA]</scope>
    <source>
        <strain evidence="2">CCUG 59778</strain>
    </source>
</reference>
<dbReference type="Proteomes" id="UP001596157">
    <property type="component" value="Unassembled WGS sequence"/>
</dbReference>